<evidence type="ECO:0000256" key="1">
    <source>
        <dbReference type="SAM" id="SignalP"/>
    </source>
</evidence>
<dbReference type="SUPFAM" id="SSF48726">
    <property type="entry name" value="Immunoglobulin"/>
    <property type="match status" value="1"/>
</dbReference>
<keyword evidence="3" id="KW-1185">Reference proteome</keyword>
<gene>
    <name evidence="2" type="ORF">FAM09_16810</name>
</gene>
<keyword evidence="1" id="KW-0732">Signal</keyword>
<dbReference type="EMBL" id="STFF01000004">
    <property type="protein sequence ID" value="THU38336.1"/>
    <property type="molecule type" value="Genomic_DNA"/>
</dbReference>
<accession>A0A4V4H0Y0</accession>
<feature type="chain" id="PRO_5020722063" evidence="1">
    <location>
        <begin position="22"/>
        <end position="971"/>
    </location>
</feature>
<protein>
    <submittedName>
        <fullName evidence="2">T9SS type A sorting domain-containing protein</fullName>
    </submittedName>
</protein>
<dbReference type="RefSeq" id="WP_136578291.1">
    <property type="nucleotide sequence ID" value="NZ_STFF01000004.1"/>
</dbReference>
<dbReference type="NCBIfam" id="TIGR04183">
    <property type="entry name" value="Por_Secre_tail"/>
    <property type="match status" value="1"/>
</dbReference>
<dbReference type="OrthoDB" id="903882at2"/>
<dbReference type="InterPro" id="IPR052918">
    <property type="entry name" value="Motility_Chemotaxis_Reg"/>
</dbReference>
<reference evidence="2 3" key="1">
    <citation type="submission" date="2019-04" db="EMBL/GenBank/DDBJ databases">
        <title>Niastella caeni sp. nov., isolated from activated sludge.</title>
        <authorList>
            <person name="Sheng M."/>
        </authorList>
    </citation>
    <scope>NUCLEOTIDE SEQUENCE [LARGE SCALE GENOMIC DNA]</scope>
    <source>
        <strain evidence="2 3">HX-2-15</strain>
    </source>
</reference>
<dbReference type="SUPFAM" id="SSF50998">
    <property type="entry name" value="Quinoprotein alcohol dehydrogenase-like"/>
    <property type="match status" value="1"/>
</dbReference>
<name>A0A4V4H0Y0_9BACT</name>
<sequence>MRLICIYLVFIAMLVTIQASAQQWNFAARHGGSSTGFSDAVNAMCTDASGNVYVTGNFNGTINFGNGTATLAATAGGTQTEGFVAKFNSAGLCQWAIDFGGAASDAGGLGIVTDGATVYVTGQSQFPSVIGTLGLGSVGGSTDGVVFALSAATGSTLWASAFGGDRTGDRGQAICMDNAGHLYISGIFSTRTANPTAYFGASGAFPRTVQGNISSATSDLFVAQLNAVTGAFNWVSTGGAASQETPLIVGNDNVSGSGIAFLPGQNELVITGSYANATASYYSNGSGSPSLILPNAGEADICLLRMNLAGNFLSGLFAGGANADEALAVSYDANTSAVYFNGYFNSASVSGSFSLTNTAGGFDEVYYARYNPGTHTIAWVKSASGSAGGNDFAFANDAGATGVYVTGRFQGSISFPTAATPLTATAVGFDDVFLVKVDAATGNATQLASAGSTTSGTDAGMDVVVSTNNNVWVGGIFAGGTLSFTPSSPSISVTAGTDLELYIARYNDPPPVITTHPSASTACLELPSVFTVAATGNSLTYQWQESTNASFTSPTTLTNTGIYSGVTTATLTIANNTTVNGRYYRARVSNSGGTVYSNGALLNATIPTLPATHTSQAQLVNTFNNLYYASSCRLISKVAPSGASPIMGTVTSEVWVESTVPTVNGKPFVQRHYQITPAVNPFTATAAVTLYFSQAEFDAFNAAPGSTGDLPTGPTDNAGKARLRIEKYSGSSNNGTGLPGSYTSYSMIINPPDANITWNATTALWQITLDVTGFSGFIVHTNPWVLPVTLQSFAAGISGADVSVQWKTSNEWQHDHFEVERSTDGRHFTSVAIIEPLTGSGDKSYAHRDAGAALLNTAKLYYRLKMVSTSGTVEYSNIIIVNLTPPSTPITRVGPNPFHHTLEVGLYMQENSRLILQLTDLYGRVVVQETGQAPKGFSTYTINQPLPLTPGVYVLTVNVGGQLYSFKLQKQ</sequence>
<comment type="caution">
    <text evidence="2">The sequence shown here is derived from an EMBL/GenBank/DDBJ whole genome shotgun (WGS) entry which is preliminary data.</text>
</comment>
<evidence type="ECO:0000313" key="2">
    <source>
        <dbReference type="EMBL" id="THU38336.1"/>
    </source>
</evidence>
<dbReference type="InterPro" id="IPR011047">
    <property type="entry name" value="Quinoprotein_ADH-like_sf"/>
</dbReference>
<dbReference type="Gene3D" id="2.60.40.10">
    <property type="entry name" value="Immunoglobulins"/>
    <property type="match status" value="2"/>
</dbReference>
<dbReference type="Proteomes" id="UP000306918">
    <property type="component" value="Unassembled WGS sequence"/>
</dbReference>
<dbReference type="AlphaFoldDB" id="A0A4V4H0Y0"/>
<evidence type="ECO:0000313" key="3">
    <source>
        <dbReference type="Proteomes" id="UP000306918"/>
    </source>
</evidence>
<dbReference type="PANTHER" id="PTHR35580">
    <property type="entry name" value="CELL SURFACE GLYCOPROTEIN (S-LAYER PROTEIN)-LIKE PROTEIN"/>
    <property type="match status" value="1"/>
</dbReference>
<feature type="signal peptide" evidence="1">
    <location>
        <begin position="1"/>
        <end position="21"/>
    </location>
</feature>
<organism evidence="2 3">
    <name type="scientific">Niastella caeni</name>
    <dbReference type="NCBI Taxonomy" id="2569763"/>
    <lineage>
        <taxon>Bacteria</taxon>
        <taxon>Pseudomonadati</taxon>
        <taxon>Bacteroidota</taxon>
        <taxon>Chitinophagia</taxon>
        <taxon>Chitinophagales</taxon>
        <taxon>Chitinophagaceae</taxon>
        <taxon>Niastella</taxon>
    </lineage>
</organism>
<dbReference type="PANTHER" id="PTHR35580:SF1">
    <property type="entry name" value="PHYTASE-LIKE DOMAIN-CONTAINING PROTEIN"/>
    <property type="match status" value="1"/>
</dbReference>
<dbReference type="InterPro" id="IPR036179">
    <property type="entry name" value="Ig-like_dom_sf"/>
</dbReference>
<dbReference type="InterPro" id="IPR026444">
    <property type="entry name" value="Secre_tail"/>
</dbReference>
<proteinExistence type="predicted"/>
<dbReference type="InterPro" id="IPR013783">
    <property type="entry name" value="Ig-like_fold"/>
</dbReference>